<dbReference type="HOGENOM" id="CLU_1392702_0_0_1"/>
<proteinExistence type="predicted"/>
<reference evidence="3" key="1">
    <citation type="journal article" date="2006" name="PLoS Biol.">
        <title>Macronuclear genome sequence of the ciliate Tetrahymena thermophila, a model eukaryote.</title>
        <authorList>
            <person name="Eisen J.A."/>
            <person name="Coyne R.S."/>
            <person name="Wu M."/>
            <person name="Wu D."/>
            <person name="Thiagarajan M."/>
            <person name="Wortman J.R."/>
            <person name="Badger J.H."/>
            <person name="Ren Q."/>
            <person name="Amedeo P."/>
            <person name="Jones K.M."/>
            <person name="Tallon L.J."/>
            <person name="Delcher A.L."/>
            <person name="Salzberg S.L."/>
            <person name="Silva J.C."/>
            <person name="Haas B.J."/>
            <person name="Majoros W.H."/>
            <person name="Farzad M."/>
            <person name="Carlton J.M."/>
            <person name="Smith R.K. Jr."/>
            <person name="Garg J."/>
            <person name="Pearlman R.E."/>
            <person name="Karrer K.M."/>
            <person name="Sun L."/>
            <person name="Manning G."/>
            <person name="Elde N.C."/>
            <person name="Turkewitz A.P."/>
            <person name="Asai D.J."/>
            <person name="Wilkes D.E."/>
            <person name="Wang Y."/>
            <person name="Cai H."/>
            <person name="Collins K."/>
            <person name="Stewart B.A."/>
            <person name="Lee S.R."/>
            <person name="Wilamowska K."/>
            <person name="Weinberg Z."/>
            <person name="Ruzzo W.L."/>
            <person name="Wloga D."/>
            <person name="Gaertig J."/>
            <person name="Frankel J."/>
            <person name="Tsao C.-C."/>
            <person name="Gorovsky M.A."/>
            <person name="Keeling P.J."/>
            <person name="Waller R.F."/>
            <person name="Patron N.J."/>
            <person name="Cherry J.M."/>
            <person name="Stover N.A."/>
            <person name="Krieger C.J."/>
            <person name="del Toro C."/>
            <person name="Ryder H.F."/>
            <person name="Williamson S.C."/>
            <person name="Barbeau R.A."/>
            <person name="Hamilton E.P."/>
            <person name="Orias E."/>
        </authorList>
    </citation>
    <scope>NUCLEOTIDE SEQUENCE [LARGE SCALE GENOMIC DNA]</scope>
    <source>
        <strain evidence="3">SB210</strain>
    </source>
</reference>
<dbReference type="Proteomes" id="UP000009168">
    <property type="component" value="Unassembled WGS sequence"/>
</dbReference>
<feature type="transmembrane region" description="Helical" evidence="1">
    <location>
        <begin position="145"/>
        <end position="167"/>
    </location>
</feature>
<sequence>MENQLLISQPLDFKTQFRQDHKKVLNIFYAFSCILGIFALLITTVYILCNMNGRTIFLFALLSQFLRILQTFCNYNVTHSGQYSGSEIISVLQIHNSSICSSISHSDETSVVYNLALKYLQDQCKDDSSCINLPSLHVYYIYSEASLQLAALIIAGILEFLYIVIIIKIKGIVKQTNQKIINNAFIKKMQVAQTLNQNQNVSNQPIQVSSQIVPGVIVSNNQVLPNQNGFNNQYSNPYNYPNHGQQQQNLNLGMQHQQYYQ</sequence>
<gene>
    <name evidence="2" type="ORF">TTHERM_01194700</name>
</gene>
<accession>Q22AK5</accession>
<protein>
    <submittedName>
        <fullName evidence="2">Transmembrane protein, putative</fullName>
    </submittedName>
</protein>
<dbReference type="InParanoid" id="Q22AK5"/>
<dbReference type="GeneID" id="7833724"/>
<evidence type="ECO:0000313" key="2">
    <source>
        <dbReference type="EMBL" id="EAR82311.2"/>
    </source>
</evidence>
<evidence type="ECO:0000256" key="1">
    <source>
        <dbReference type="SAM" id="Phobius"/>
    </source>
</evidence>
<keyword evidence="1" id="KW-0472">Membrane</keyword>
<evidence type="ECO:0000313" key="3">
    <source>
        <dbReference type="Proteomes" id="UP000009168"/>
    </source>
</evidence>
<feature type="transmembrane region" description="Helical" evidence="1">
    <location>
        <begin position="56"/>
        <end position="77"/>
    </location>
</feature>
<keyword evidence="3" id="KW-1185">Reference proteome</keyword>
<dbReference type="KEGG" id="tet:TTHERM_01194700"/>
<dbReference type="EMBL" id="GG662677">
    <property type="protein sequence ID" value="EAR82311.2"/>
    <property type="molecule type" value="Genomic_DNA"/>
</dbReference>
<name>Q22AK5_TETTS</name>
<dbReference type="AlphaFoldDB" id="Q22AK5"/>
<keyword evidence="1" id="KW-1133">Transmembrane helix</keyword>
<organism evidence="2 3">
    <name type="scientific">Tetrahymena thermophila (strain SB210)</name>
    <dbReference type="NCBI Taxonomy" id="312017"/>
    <lineage>
        <taxon>Eukaryota</taxon>
        <taxon>Sar</taxon>
        <taxon>Alveolata</taxon>
        <taxon>Ciliophora</taxon>
        <taxon>Intramacronucleata</taxon>
        <taxon>Oligohymenophorea</taxon>
        <taxon>Hymenostomatida</taxon>
        <taxon>Tetrahymenina</taxon>
        <taxon>Tetrahymenidae</taxon>
        <taxon>Tetrahymena</taxon>
    </lineage>
</organism>
<dbReference type="RefSeq" id="XP_001029974.2">
    <property type="nucleotide sequence ID" value="XM_001029974.2"/>
</dbReference>
<keyword evidence="1 2" id="KW-0812">Transmembrane</keyword>
<feature type="transmembrane region" description="Helical" evidence="1">
    <location>
        <begin position="27"/>
        <end position="49"/>
    </location>
</feature>